<dbReference type="Gene3D" id="1.25.10.10">
    <property type="entry name" value="Leucine-rich Repeat Variant"/>
    <property type="match status" value="2"/>
</dbReference>
<evidence type="ECO:0000313" key="5">
    <source>
        <dbReference type="Proteomes" id="UP000029120"/>
    </source>
</evidence>
<gene>
    <name evidence="4" type="ordered locus">AALP_Aa1g237800</name>
</gene>
<evidence type="ECO:0000259" key="2">
    <source>
        <dbReference type="Pfam" id="PF20416"/>
    </source>
</evidence>
<feature type="domain" description="U3 small nucleolar RNA-associated protein 20" evidence="2">
    <location>
        <begin position="1446"/>
        <end position="1606"/>
    </location>
</feature>
<dbReference type="InterPro" id="IPR052575">
    <property type="entry name" value="SSU_processome_comp_20"/>
</dbReference>
<feature type="domain" description="U3 small nucleolar RNA-associated protein 20 C-terminal" evidence="3">
    <location>
        <begin position="2169"/>
        <end position="2292"/>
    </location>
</feature>
<dbReference type="InterPro" id="IPR057525">
    <property type="entry name" value="UTP20_C"/>
</dbReference>
<dbReference type="InterPro" id="IPR016024">
    <property type="entry name" value="ARM-type_fold"/>
</dbReference>
<dbReference type="InterPro" id="IPR011430">
    <property type="entry name" value="UTP20_N"/>
</dbReference>
<evidence type="ECO:0000259" key="1">
    <source>
        <dbReference type="Pfam" id="PF07539"/>
    </source>
</evidence>
<keyword evidence="5" id="KW-1185">Reference proteome</keyword>
<dbReference type="InterPro" id="IPR046523">
    <property type="entry name" value="UTP20_dom"/>
</dbReference>
<dbReference type="Pfam" id="PF23099">
    <property type="entry name" value="UTP20_C"/>
    <property type="match status" value="1"/>
</dbReference>
<dbReference type="OrthoDB" id="360653at2759"/>
<dbReference type="PANTHER" id="PTHR17695:SF11">
    <property type="entry name" value="SMALL SUBUNIT PROCESSOME COMPONENT 20 HOMOLOG"/>
    <property type="match status" value="1"/>
</dbReference>
<organism evidence="4 5">
    <name type="scientific">Arabis alpina</name>
    <name type="common">Alpine rock-cress</name>
    <dbReference type="NCBI Taxonomy" id="50452"/>
    <lineage>
        <taxon>Eukaryota</taxon>
        <taxon>Viridiplantae</taxon>
        <taxon>Streptophyta</taxon>
        <taxon>Embryophyta</taxon>
        <taxon>Tracheophyta</taxon>
        <taxon>Spermatophyta</taxon>
        <taxon>Magnoliopsida</taxon>
        <taxon>eudicotyledons</taxon>
        <taxon>Gunneridae</taxon>
        <taxon>Pentapetalae</taxon>
        <taxon>rosids</taxon>
        <taxon>malvids</taxon>
        <taxon>Brassicales</taxon>
        <taxon>Brassicaceae</taxon>
        <taxon>Arabideae</taxon>
        <taxon>Arabis</taxon>
    </lineage>
</organism>
<evidence type="ECO:0000259" key="3">
    <source>
        <dbReference type="Pfam" id="PF23099"/>
    </source>
</evidence>
<dbReference type="Pfam" id="PF20416">
    <property type="entry name" value="UTP20"/>
    <property type="match status" value="1"/>
</dbReference>
<reference evidence="5" key="1">
    <citation type="journal article" date="2015" name="Nat. Plants">
        <title>Genome expansion of Arabis alpina linked with retrotransposition and reduced symmetric DNA methylation.</title>
        <authorList>
            <person name="Willing E.M."/>
            <person name="Rawat V."/>
            <person name="Mandakova T."/>
            <person name="Maumus F."/>
            <person name="James G.V."/>
            <person name="Nordstroem K.J."/>
            <person name="Becker C."/>
            <person name="Warthmann N."/>
            <person name="Chica C."/>
            <person name="Szarzynska B."/>
            <person name="Zytnicki M."/>
            <person name="Albani M.C."/>
            <person name="Kiefer C."/>
            <person name="Bergonzi S."/>
            <person name="Castaings L."/>
            <person name="Mateos J.L."/>
            <person name="Berns M.C."/>
            <person name="Bujdoso N."/>
            <person name="Piofczyk T."/>
            <person name="de Lorenzo L."/>
            <person name="Barrero-Sicilia C."/>
            <person name="Mateos I."/>
            <person name="Piednoel M."/>
            <person name="Hagmann J."/>
            <person name="Chen-Min-Tao R."/>
            <person name="Iglesias-Fernandez R."/>
            <person name="Schuster S.C."/>
            <person name="Alonso-Blanco C."/>
            <person name="Roudier F."/>
            <person name="Carbonero P."/>
            <person name="Paz-Ares J."/>
            <person name="Davis S.J."/>
            <person name="Pecinka A."/>
            <person name="Quesneville H."/>
            <person name="Colot V."/>
            <person name="Lysak M.A."/>
            <person name="Weigel D."/>
            <person name="Coupland G."/>
            <person name="Schneeberger K."/>
        </authorList>
    </citation>
    <scope>NUCLEOTIDE SEQUENCE [LARGE SCALE GENOMIC DNA]</scope>
    <source>
        <strain evidence="5">cv. Pajares</strain>
    </source>
</reference>
<dbReference type="EMBL" id="CM002869">
    <property type="protein sequence ID" value="KFK44281.1"/>
    <property type="molecule type" value="Genomic_DNA"/>
</dbReference>
<dbReference type="Proteomes" id="UP000029120">
    <property type="component" value="Chromosome 1"/>
</dbReference>
<dbReference type="PANTHER" id="PTHR17695">
    <property type="entry name" value="SMALL SUBUNIT PROCESSOME COMPONENT 20 HOMOLOG"/>
    <property type="match status" value="1"/>
</dbReference>
<feature type="domain" description="U3 small nucleolar RNA-associated protein 20 N-terminal" evidence="1">
    <location>
        <begin position="708"/>
        <end position="1028"/>
    </location>
</feature>
<dbReference type="SUPFAM" id="SSF48371">
    <property type="entry name" value="ARM repeat"/>
    <property type="match status" value="3"/>
</dbReference>
<dbReference type="GO" id="GO:0032040">
    <property type="term" value="C:small-subunit processome"/>
    <property type="evidence" value="ECO:0007669"/>
    <property type="project" value="TreeGrafter"/>
</dbReference>
<sequence>MATPADSRAVKSLNNAKGRKRFVFKSSSQRINDTEIKVARKSLDKVKDHPSEGSTFFKDSLVELRELNTAADFISFYEEMLPFVQTLQLVKLQKELIFSKLVSGLHMKARLSLEAFLRLIAALSRDIEKDFMPFLPRLVNSLVTLLKNGGGQDEEIIEQIFLSLKAILNDLQKYLICDIEGFLRDTLELRYYSEYYITDKFVAPSVSFLLRTAQDEQLEIGIKMILSEVEDPLRKSGGVSLLYHVMRRGSSSSTVEVVSSTLQRICEDIKVEELTAMWNCLYQETKEAIIKKKSAHLSRLLTVLASAVRVEKGLKVYDCPCLFGLVREIVSTFMDSSDTVVLDKVFGLMLCTIDRPSAINEMESIASQWSPIFSLKGSSLLTFLRELLEKDVLIVKAFTSNILSWINNMILGSWEEVIPLLLSLCERQKTSNYIVDEPFESRFERIHEFLEENIKKVRMKIENTGLAQIDEAEFAVVWGSVNCYPYFKVDSSLLIYFKNTLKQHLAASVVNTFSAQELKWQSLLGATLRSCHKLCSSERLIHSDLEEALSLAKCYKSCVQVLSSVADYLDFVYKPLLANDDSSKACPEELKANSAEVAFDIFSENLRHSNKDVRLTTLRILCHFETLSPNSSSEEHPPKKKLKNQVIQKSFPERNVLQLLHTVEKSPITVSTQTELHTYCNSAFLGYNSENSTRVGLYNGEACKGEEWKKLLIQWLNLLKLMKNLNSSRLSLFVNDVLKNRFLDDNDAEIQTNVLQCLMLWNDYLLPHRSHLENLIKTEELREELVTWNLFKDIENAHRPHLVSLVIRILMPKVRNLKNSASRKHTSIRHRKAVLCFLSQFDVNELSLFFALLMKPFNIISEEAMDLFCSSGKTSLDSFHESNLLKYFTVDTILKLSRKQKSGFLHVIEHILEVFDEFHVRPFLDFLMGCVVRLLVNYAPNTDDKSNIDNSTNQEQAGSSLKQFKDLRSLCLKIIAHVLTKYEDCDLGSEFWDLFFSAMNPLIKSFKQEGSSSEKPSSLFSCFLSMITTASEDIKSYALKFIENLLILDHELEEHESMIKGFLDPYIEPLIISLHSLFIGDKSKRKSVKYKGERVIKILKLFSKHIVRDESCVTKYLDILLSFLDRSVKDSGIHREALLAIQDITPLLRTESTRKIINTISPLLVETKLDVRLCICDLLESLAKIDSSLVLVAKCVSDMNAIAPMEVDELDYDTIINAYEKIDAEFFNKFSEQHIMIILSQTSILCQEVSESNASWTGDRVLRIMNKFILKHIGDAVNRGKSSGKEEIRLIRKMVTTLPDCGNLAAFKPLCSENSEVDFFKNIFSIQSHRRAKAITGFAKVIKDNSLPEGVVRNILVSVFFKMLLDEQEVKNRNVQDACKEAIASVSAHMSWNSYYALLNRCFYEMKKHTNKRELLLQLIFLILNNFHFPKDEAMFLMIKKLMDSDTDSDRVKLNIYVAAVKALKLLPKEIMEPQLDSIVPKICSYLKSKDTHTRDEARKALASCLMELGLEYLQFFVKILLARLTRGSELHILGRTVNSILSKCLPSPTVGELDHCLEDLLAVAKTVIFGDFDERDEKRESRFSIKKETEKRKWLETLKLISENKHLNPKLKSKLEEMVKYIAAGIEANQSVDQEEFFCFVYDHVDDGINNKNLSGLEDKVSKKKRKSTETKCFTSLSRLKLPSLMSEADKVMSAVLTIIAQSPVMSSTSSLVQSCLNLLKALVFNEDFNLSSGKLKMLIQSPMFDDLESDSSVESSLSFIKAIVKKKVQDPKVYDIIADQVSKLMITTHEESIRKKCKEILLEFLVYYTLSKKRVEQHFSFLVNNLSYKHSIGRQAVFDVLQTLIGNFSKSDDLGKQSVLDQHCGNLFLQLSHCLATDDTKDVLTKIGDVIKLLVCSISKDKVDSSLEQCLVWYKLENSQAIAAKVLGLFIEARKEAFPKRIRDLLMQEAKTILETVVQLQDTIEEGIVPIFWKEAYYTLVMIEKLLKQFPHLCFGKDLEDIWKMVFKLLSHPHEWLRTISCRFLNHYFKALDGRKRKKLVVDSLLEKPSSLFMVASSLCSQLKERRTTGNEKDDANTEKIITANIVFAVSGLHTLIEQSDDHHEFWSSLDNDEQVVFLKAFEMLDSGKGRSTFLALTSGKRTANDVRNVLIGSLLKRMGKIALDTESLHMRIVFNVYKDFTSKLNKEECRLYAFRILFPLYKVCQGFTGKDISVELKQLAEEVRDSVRDECLGTQMFVQVYSEIKESLKRKREKRKLDVKEMAVINPERNAKRKLKLASKNKANKKRKIMRCKIDRWARS</sequence>
<dbReference type="Gramene" id="KFK44281">
    <property type="protein sequence ID" value="KFK44281"/>
    <property type="gene ID" value="AALP_AA1G237800"/>
</dbReference>
<proteinExistence type="predicted"/>
<accession>A0A087HQ79</accession>
<dbReference type="InterPro" id="IPR011989">
    <property type="entry name" value="ARM-like"/>
</dbReference>
<protein>
    <submittedName>
        <fullName evidence="4">Uncharacterized protein</fullName>
    </submittedName>
</protein>
<dbReference type="eggNOG" id="KOG1823">
    <property type="taxonomic scope" value="Eukaryota"/>
</dbReference>
<evidence type="ECO:0000313" key="4">
    <source>
        <dbReference type="EMBL" id="KFK44281.1"/>
    </source>
</evidence>
<name>A0A087HQ79_ARAAL</name>
<dbReference type="Pfam" id="PF07539">
    <property type="entry name" value="UTP20_N"/>
    <property type="match status" value="1"/>
</dbReference>
<dbReference type="GO" id="GO:0030686">
    <property type="term" value="C:90S preribosome"/>
    <property type="evidence" value="ECO:0007669"/>
    <property type="project" value="TreeGrafter"/>
</dbReference>
<dbReference type="OMA" id="CYKSCVQ"/>